<dbReference type="Proteomes" id="UP001296873">
    <property type="component" value="Unassembled WGS sequence"/>
</dbReference>
<name>A0ABS1D8E6_9PROT</name>
<reference evidence="1 2" key="1">
    <citation type="journal article" date="2020" name="Microorganisms">
        <title>Osmotic Adaptation and Compatible Solute Biosynthesis of Phototrophic Bacteria as Revealed from Genome Analyses.</title>
        <authorList>
            <person name="Imhoff J.F."/>
            <person name="Rahn T."/>
            <person name="Kunzel S."/>
            <person name="Keller A."/>
            <person name="Neulinger S.C."/>
        </authorList>
    </citation>
    <scope>NUCLEOTIDE SEQUENCE [LARGE SCALE GENOMIC DNA]</scope>
    <source>
        <strain evidence="1 2">DSM 9895</strain>
    </source>
</reference>
<keyword evidence="2" id="KW-1185">Reference proteome</keyword>
<protein>
    <submittedName>
        <fullName evidence="1">Uncharacterized protein</fullName>
    </submittedName>
</protein>
<dbReference type="RefSeq" id="WP_200338682.1">
    <property type="nucleotide sequence ID" value="NZ_NRRL01000001.1"/>
</dbReference>
<proteinExistence type="predicted"/>
<organism evidence="1 2">
    <name type="scientific">Rhodovibrio sodomensis</name>
    <dbReference type="NCBI Taxonomy" id="1088"/>
    <lineage>
        <taxon>Bacteria</taxon>
        <taxon>Pseudomonadati</taxon>
        <taxon>Pseudomonadota</taxon>
        <taxon>Alphaproteobacteria</taxon>
        <taxon>Rhodospirillales</taxon>
        <taxon>Rhodovibrionaceae</taxon>
        <taxon>Rhodovibrio</taxon>
    </lineage>
</organism>
<comment type="caution">
    <text evidence="1">The sequence shown here is derived from an EMBL/GenBank/DDBJ whole genome shotgun (WGS) entry which is preliminary data.</text>
</comment>
<evidence type="ECO:0000313" key="2">
    <source>
        <dbReference type="Proteomes" id="UP001296873"/>
    </source>
</evidence>
<sequence>MDPQKATALVLCQVNAPYSRNISAADLAHALSSLDAAWEEIGPVYAFLTEVEADTQLAFMQAHGVDRKAAAAVAEALSLRSGADLRLPARVVEASSA</sequence>
<dbReference type="EMBL" id="NRRL01000001">
    <property type="protein sequence ID" value="MBK1666630.1"/>
    <property type="molecule type" value="Genomic_DNA"/>
</dbReference>
<gene>
    <name evidence="1" type="ORF">CKO28_01050</name>
</gene>
<accession>A0ABS1D8E6</accession>
<evidence type="ECO:0000313" key="1">
    <source>
        <dbReference type="EMBL" id="MBK1666630.1"/>
    </source>
</evidence>